<reference evidence="1" key="1">
    <citation type="journal article" date="2020" name="Stud. Mycol.">
        <title>101 Dothideomycetes genomes: a test case for predicting lifestyles and emergence of pathogens.</title>
        <authorList>
            <person name="Haridas S."/>
            <person name="Albert R."/>
            <person name="Binder M."/>
            <person name="Bloem J."/>
            <person name="Labutti K."/>
            <person name="Salamov A."/>
            <person name="Andreopoulos B."/>
            <person name="Baker S."/>
            <person name="Barry K."/>
            <person name="Bills G."/>
            <person name="Bluhm B."/>
            <person name="Cannon C."/>
            <person name="Castanera R."/>
            <person name="Culley D."/>
            <person name="Daum C."/>
            <person name="Ezra D."/>
            <person name="Gonzalez J."/>
            <person name="Henrissat B."/>
            <person name="Kuo A."/>
            <person name="Liang C."/>
            <person name="Lipzen A."/>
            <person name="Lutzoni F."/>
            <person name="Magnuson J."/>
            <person name="Mondo S."/>
            <person name="Nolan M."/>
            <person name="Ohm R."/>
            <person name="Pangilinan J."/>
            <person name="Park H.-J."/>
            <person name="Ramirez L."/>
            <person name="Alfaro M."/>
            <person name="Sun H."/>
            <person name="Tritt A."/>
            <person name="Yoshinaga Y."/>
            <person name="Zwiers L.-H."/>
            <person name="Turgeon B."/>
            <person name="Goodwin S."/>
            <person name="Spatafora J."/>
            <person name="Crous P."/>
            <person name="Grigoriev I."/>
        </authorList>
    </citation>
    <scope>NUCLEOTIDE SEQUENCE</scope>
    <source>
        <strain evidence="1">CBS 119925</strain>
    </source>
</reference>
<evidence type="ECO:0000313" key="2">
    <source>
        <dbReference type="Proteomes" id="UP000799440"/>
    </source>
</evidence>
<name>A0A6A6V8Q5_9PLEO</name>
<dbReference type="EMBL" id="MU006575">
    <property type="protein sequence ID" value="KAF2746905.1"/>
    <property type="molecule type" value="Genomic_DNA"/>
</dbReference>
<dbReference type="InterPro" id="IPR036188">
    <property type="entry name" value="FAD/NAD-bd_sf"/>
</dbReference>
<dbReference type="Proteomes" id="UP000799440">
    <property type="component" value="Unassembled WGS sequence"/>
</dbReference>
<dbReference type="AlphaFoldDB" id="A0A6A6V8Q5"/>
<dbReference type="Gene3D" id="3.50.50.60">
    <property type="entry name" value="FAD/NAD(P)-binding domain"/>
    <property type="match status" value="1"/>
</dbReference>
<keyword evidence="2" id="KW-1185">Reference proteome</keyword>
<dbReference type="SUPFAM" id="SSF51905">
    <property type="entry name" value="FAD/NAD(P)-binding domain"/>
    <property type="match status" value="1"/>
</dbReference>
<dbReference type="OrthoDB" id="38045at2759"/>
<evidence type="ECO:0000313" key="1">
    <source>
        <dbReference type="EMBL" id="KAF2746905.1"/>
    </source>
</evidence>
<gene>
    <name evidence="1" type="ORF">M011DRAFT_468189</name>
</gene>
<protein>
    <submittedName>
        <fullName evidence="1">Uncharacterized protein</fullName>
    </submittedName>
</protein>
<accession>A0A6A6V8Q5</accession>
<organism evidence="1 2">
    <name type="scientific">Sporormia fimetaria CBS 119925</name>
    <dbReference type="NCBI Taxonomy" id="1340428"/>
    <lineage>
        <taxon>Eukaryota</taxon>
        <taxon>Fungi</taxon>
        <taxon>Dikarya</taxon>
        <taxon>Ascomycota</taxon>
        <taxon>Pezizomycotina</taxon>
        <taxon>Dothideomycetes</taxon>
        <taxon>Pleosporomycetidae</taxon>
        <taxon>Pleosporales</taxon>
        <taxon>Sporormiaceae</taxon>
        <taxon>Sporormia</taxon>
    </lineage>
</organism>
<proteinExistence type="predicted"/>
<sequence>MLNYARQTLKRVPSFQELLQGKMGSAVEEINVDVLVIGAGPTGLGAAKRLHQIVRAASPAACDRPSNRPRMAPHG</sequence>